<evidence type="ECO:0000256" key="1">
    <source>
        <dbReference type="SAM" id="MobiDB-lite"/>
    </source>
</evidence>
<dbReference type="Pfam" id="PF05014">
    <property type="entry name" value="Nuc_deoxyrib_tr"/>
    <property type="match status" value="1"/>
</dbReference>
<organism evidence="2 3">
    <name type="scientific">Stigmatella ashevillensis</name>
    <dbReference type="NCBI Taxonomy" id="2995309"/>
    <lineage>
        <taxon>Bacteria</taxon>
        <taxon>Pseudomonadati</taxon>
        <taxon>Myxococcota</taxon>
        <taxon>Myxococcia</taxon>
        <taxon>Myxococcales</taxon>
        <taxon>Cystobacterineae</taxon>
        <taxon>Archangiaceae</taxon>
        <taxon>Stigmatella</taxon>
    </lineage>
</organism>
<dbReference type="RefSeq" id="WP_272140936.1">
    <property type="nucleotide sequence ID" value="NZ_JAQNDM010000002.1"/>
</dbReference>
<reference evidence="2 3" key="1">
    <citation type="submission" date="2022-11" db="EMBL/GenBank/DDBJ databases">
        <title>Minimal conservation of predation-associated metabolite biosynthetic gene clusters underscores biosynthetic potential of Myxococcota including descriptions for ten novel species: Archangium lansinium sp. nov., Myxococcus landrumus sp. nov., Nannocystis bai.</title>
        <authorList>
            <person name="Ahearne A."/>
            <person name="Stevens C."/>
            <person name="Dowd S."/>
        </authorList>
    </citation>
    <scope>NUCLEOTIDE SEQUENCE [LARGE SCALE GENOMIC DNA]</scope>
    <source>
        <strain evidence="2 3">NCWAL01</strain>
    </source>
</reference>
<gene>
    <name evidence="2" type="ORF">POL68_21155</name>
</gene>
<dbReference type="Proteomes" id="UP001221838">
    <property type="component" value="Unassembled WGS sequence"/>
</dbReference>
<proteinExistence type="predicted"/>
<protein>
    <submittedName>
        <fullName evidence="2">Nucleoside 2-deoxyribosyltransferase</fullName>
    </submittedName>
</protein>
<evidence type="ECO:0000313" key="2">
    <source>
        <dbReference type="EMBL" id="MDC0710994.1"/>
    </source>
</evidence>
<feature type="region of interest" description="Disordered" evidence="1">
    <location>
        <begin position="247"/>
        <end position="277"/>
    </location>
</feature>
<dbReference type="EMBL" id="JAQNDM010000002">
    <property type="protein sequence ID" value="MDC0710994.1"/>
    <property type="molecule type" value="Genomic_DNA"/>
</dbReference>
<dbReference type="InterPro" id="IPR007710">
    <property type="entry name" value="Nucleoside_deoxyribTrfase"/>
</dbReference>
<keyword evidence="3" id="KW-1185">Reference proteome</keyword>
<evidence type="ECO:0000313" key="3">
    <source>
        <dbReference type="Proteomes" id="UP001221838"/>
    </source>
</evidence>
<name>A0ABT5DD90_9BACT</name>
<accession>A0ABT5DD90</accession>
<dbReference type="Gene3D" id="3.40.50.450">
    <property type="match status" value="1"/>
</dbReference>
<dbReference type="SUPFAM" id="SSF52309">
    <property type="entry name" value="N-(deoxy)ribosyltransferase-like"/>
    <property type="match status" value="1"/>
</dbReference>
<sequence length="277" mass="31069">MDRMESPKRARIYCAGPMGGTQDFSKMRALSSVLREAGYSTFAPVDDGFPLLEIFHLMDEAGWSPEKKAEDRYYLMVAVFAFDLFNLLEHCQAVVANLSPFECCSVNPDSGTVMELSLAYASGRPVVAYKEEDIRYFPVGSTRQEGWDNPMVIGMLNNFHLGGAGYAASSYPELLQRLEAVLVSKPLLPGTEHLPEHILRPLELGRHLQELMSRHGGRQGPPASRLRQTEEIASFIKRSRERFRVDPWNGHIPGSARTSGASVQSFHPEAYPPRRER</sequence>
<feature type="compositionally biased region" description="Polar residues" evidence="1">
    <location>
        <begin position="256"/>
        <end position="265"/>
    </location>
</feature>
<comment type="caution">
    <text evidence="2">The sequence shown here is derived from an EMBL/GenBank/DDBJ whole genome shotgun (WGS) entry which is preliminary data.</text>
</comment>